<accession>A0AAV5NNR6</accession>
<dbReference type="Pfam" id="PF01063">
    <property type="entry name" value="Aminotran_4"/>
    <property type="match status" value="1"/>
</dbReference>
<dbReference type="SUPFAM" id="SSF56752">
    <property type="entry name" value="D-aminoacid aminotransferase-like PLP-dependent enzymes"/>
    <property type="match status" value="1"/>
</dbReference>
<comment type="caution">
    <text evidence="2">The sequence shown here is derived from an EMBL/GenBank/DDBJ whole genome shotgun (WGS) entry which is preliminary data.</text>
</comment>
<dbReference type="RefSeq" id="WP_126609592.1">
    <property type="nucleotide sequence ID" value="NZ_AP025145.1"/>
</dbReference>
<dbReference type="Gene3D" id="3.20.10.10">
    <property type="entry name" value="D-amino Acid Aminotransferase, subunit A, domain 2"/>
    <property type="match status" value="1"/>
</dbReference>
<dbReference type="GO" id="GO:0003824">
    <property type="term" value="F:catalytic activity"/>
    <property type="evidence" value="ECO:0007669"/>
    <property type="project" value="InterPro"/>
</dbReference>
<dbReference type="GO" id="GO:0046394">
    <property type="term" value="P:carboxylic acid biosynthetic process"/>
    <property type="evidence" value="ECO:0007669"/>
    <property type="project" value="UniProtKB-ARBA"/>
</dbReference>
<sequence>MTKHIITEQTLMNEQSVPSSEITRLAFSGFAHFTALQVRNRMVKALDLHLNRLHKASIELFGKTVPDRLIRSYVRTAIENGPADQSLTITVYSVEGEFTTDSMDALPKVFIRTGSPSNGPNGPLRLATVSYERPLAEIKHVGEIAKTYYLHQATRRGFDDAIFINKYGHLSEGTIWNLVFWDGETVIWPQADMLKGTMMQMIQRQLELLKIPQRSETITLERLQQLDGAAVMNSWTSGIAVSMIETKRFSQSEALISLLQKAYNAEPSETC</sequence>
<reference evidence="3" key="1">
    <citation type="journal article" date="2019" name="Int. J. Syst. Evol. Microbiol.">
        <title>The Global Catalogue of Microorganisms (GCM) 10K type strain sequencing project: providing services to taxonomists for standard genome sequencing and annotation.</title>
        <authorList>
            <consortium name="The Broad Institute Genomics Platform"/>
            <consortium name="The Broad Institute Genome Sequencing Center for Infectious Disease"/>
            <person name="Wu L."/>
            <person name="Ma J."/>
        </authorList>
    </citation>
    <scope>NUCLEOTIDE SEQUENCE [LARGE SCALE GENOMIC DNA]</scope>
    <source>
        <strain evidence="3">NBRC 15640</strain>
    </source>
</reference>
<dbReference type="AlphaFoldDB" id="A0AAV5NNR6"/>
<organism evidence="2 3">
    <name type="scientific">Vibrio penaeicida</name>
    <dbReference type="NCBI Taxonomy" id="104609"/>
    <lineage>
        <taxon>Bacteria</taxon>
        <taxon>Pseudomonadati</taxon>
        <taxon>Pseudomonadota</taxon>
        <taxon>Gammaproteobacteria</taxon>
        <taxon>Vibrionales</taxon>
        <taxon>Vibrionaceae</taxon>
        <taxon>Vibrio</taxon>
    </lineage>
</organism>
<name>A0AAV5NNR6_9VIBR</name>
<dbReference type="InterPro" id="IPR001544">
    <property type="entry name" value="Aminotrans_IV"/>
</dbReference>
<dbReference type="EMBL" id="BSNX01000012">
    <property type="protein sequence ID" value="GLQ72080.1"/>
    <property type="molecule type" value="Genomic_DNA"/>
</dbReference>
<proteinExistence type="inferred from homology"/>
<dbReference type="InterPro" id="IPR036038">
    <property type="entry name" value="Aminotransferase-like"/>
</dbReference>
<dbReference type="NCBIfam" id="NF006734">
    <property type="entry name" value="PRK09266.1"/>
    <property type="match status" value="1"/>
</dbReference>
<evidence type="ECO:0000256" key="1">
    <source>
        <dbReference type="ARBA" id="ARBA00009320"/>
    </source>
</evidence>
<dbReference type="PANTHER" id="PTHR42743:SF13">
    <property type="entry name" value="P-LOOP CONTAINING NUCLEOSIDE TRIPHOSPHATE HYDROLASE PROTEIN"/>
    <property type="match status" value="1"/>
</dbReference>
<evidence type="ECO:0000313" key="2">
    <source>
        <dbReference type="EMBL" id="GLQ72080.1"/>
    </source>
</evidence>
<dbReference type="PANTHER" id="PTHR42743">
    <property type="entry name" value="AMINO-ACID AMINOTRANSFERASE"/>
    <property type="match status" value="1"/>
</dbReference>
<evidence type="ECO:0008006" key="4">
    <source>
        <dbReference type="Google" id="ProtNLM"/>
    </source>
</evidence>
<dbReference type="InterPro" id="IPR050571">
    <property type="entry name" value="Class-IV_PLP-Dep_Aminotrnsfr"/>
</dbReference>
<protein>
    <recommendedName>
        <fullName evidence="4">Aminotransferase class IV</fullName>
    </recommendedName>
</protein>
<gene>
    <name evidence="2" type="ORF">GCM10007932_14400</name>
</gene>
<keyword evidence="3" id="KW-1185">Reference proteome</keyword>
<dbReference type="Proteomes" id="UP001156690">
    <property type="component" value="Unassembled WGS sequence"/>
</dbReference>
<comment type="similarity">
    <text evidence="1">Belongs to the class-IV pyridoxal-phosphate-dependent aminotransferase family.</text>
</comment>
<evidence type="ECO:0000313" key="3">
    <source>
        <dbReference type="Proteomes" id="UP001156690"/>
    </source>
</evidence>
<dbReference type="InterPro" id="IPR043132">
    <property type="entry name" value="BCAT-like_C"/>
</dbReference>